<dbReference type="InterPro" id="IPR036584">
    <property type="entry name" value="FliS_sf"/>
</dbReference>
<accession>A0ABS7PDJ2</accession>
<evidence type="ECO:0000313" key="2">
    <source>
        <dbReference type="Proteomes" id="UP000759298"/>
    </source>
</evidence>
<keyword evidence="2" id="KW-1185">Reference proteome</keyword>
<comment type="caution">
    <text evidence="1">The sequence shown here is derived from an EMBL/GenBank/DDBJ whole genome shotgun (WGS) entry which is preliminary data.</text>
</comment>
<sequence>MLAANRPRDAYRQSNFDARIKGGTAQDIVVYCLDELALTLGMLRQADLRGNRAGRSEAITRGIAILTALEMGVDRENDLAASLLHFYEGARHLLLASAAVTDEAAIGQLRTDVIEIRDALRSAI</sequence>
<proteinExistence type="predicted"/>
<dbReference type="Pfam" id="PF02561">
    <property type="entry name" value="FliS"/>
    <property type="match status" value="1"/>
</dbReference>
<dbReference type="EMBL" id="JAHWXP010000002">
    <property type="protein sequence ID" value="MBY8337109.1"/>
    <property type="molecule type" value="Genomic_DNA"/>
</dbReference>
<evidence type="ECO:0000313" key="1">
    <source>
        <dbReference type="EMBL" id="MBY8337109.1"/>
    </source>
</evidence>
<organism evidence="1 2">
    <name type="scientific">Alteriqipengyuania abyssalis</name>
    <dbReference type="NCBI Taxonomy" id="2860200"/>
    <lineage>
        <taxon>Bacteria</taxon>
        <taxon>Pseudomonadati</taxon>
        <taxon>Pseudomonadota</taxon>
        <taxon>Alphaproteobacteria</taxon>
        <taxon>Sphingomonadales</taxon>
        <taxon>Erythrobacteraceae</taxon>
        <taxon>Alteriqipengyuania</taxon>
    </lineage>
</organism>
<reference evidence="1 2" key="1">
    <citation type="submission" date="2021-07" db="EMBL/GenBank/DDBJ databases">
        <title>Alteriqipengyuania abyssalis NZ-12B nov, sp.nov isolated from deep sea sponge in pacific ocean.</title>
        <authorList>
            <person name="Tareen S."/>
            <person name="Wink J."/>
        </authorList>
    </citation>
    <scope>NUCLEOTIDE SEQUENCE [LARGE SCALE GENOMIC DNA]</scope>
    <source>
        <strain evidence="1 2">NZ-12B</strain>
    </source>
</reference>
<protein>
    <submittedName>
        <fullName evidence="1">Flagellar protein FliS</fullName>
    </submittedName>
</protein>
<name>A0ABS7PDJ2_9SPHN</name>
<dbReference type="Proteomes" id="UP000759298">
    <property type="component" value="Unassembled WGS sequence"/>
</dbReference>
<keyword evidence="1" id="KW-0969">Cilium</keyword>
<dbReference type="SUPFAM" id="SSF101116">
    <property type="entry name" value="Flagellar export chaperone FliS"/>
    <property type="match status" value="1"/>
</dbReference>
<dbReference type="Gene3D" id="1.20.120.340">
    <property type="entry name" value="Flagellar protein FliS"/>
    <property type="match status" value="1"/>
</dbReference>
<dbReference type="InterPro" id="IPR003713">
    <property type="entry name" value="FliS"/>
</dbReference>
<keyword evidence="1" id="KW-0966">Cell projection</keyword>
<dbReference type="RefSeq" id="WP_222824680.1">
    <property type="nucleotide sequence ID" value="NZ_JAHWXP010000002.1"/>
</dbReference>
<gene>
    <name evidence="1" type="ORF">KYN89_08605</name>
</gene>
<keyword evidence="1" id="KW-0282">Flagellum</keyword>